<dbReference type="InterPro" id="IPR007168">
    <property type="entry name" value="Phageshock_PspC_N"/>
</dbReference>
<evidence type="ECO:0000256" key="5">
    <source>
        <dbReference type="ARBA" id="ARBA00023136"/>
    </source>
</evidence>
<gene>
    <name evidence="9" type="ORF">CP970_16905</name>
</gene>
<feature type="transmembrane region" description="Helical" evidence="7">
    <location>
        <begin position="309"/>
        <end position="327"/>
    </location>
</feature>
<feature type="region of interest" description="Disordered" evidence="6">
    <location>
        <begin position="225"/>
        <end position="248"/>
    </location>
</feature>
<keyword evidence="2" id="KW-1003">Cell membrane</keyword>
<dbReference type="AlphaFoldDB" id="A0A5J6G991"/>
<feature type="region of interest" description="Disordered" evidence="6">
    <location>
        <begin position="173"/>
        <end position="199"/>
    </location>
</feature>
<protein>
    <submittedName>
        <fullName evidence="9">PspC domain-containing protein</fullName>
    </submittedName>
</protein>
<feature type="compositionally biased region" description="Pro residues" evidence="6">
    <location>
        <begin position="238"/>
        <end position="247"/>
    </location>
</feature>
<keyword evidence="4 7" id="KW-1133">Transmembrane helix</keyword>
<dbReference type="Proteomes" id="UP000325529">
    <property type="component" value="Chromosome"/>
</dbReference>
<name>A0A5J6G991_STRKN</name>
<evidence type="ECO:0000259" key="8">
    <source>
        <dbReference type="Pfam" id="PF04024"/>
    </source>
</evidence>
<dbReference type="InterPro" id="IPR052027">
    <property type="entry name" value="PspC"/>
</dbReference>
<dbReference type="OrthoDB" id="3535301at2"/>
<organism evidence="9 10">
    <name type="scientific">Streptomyces kanamyceticus</name>
    <dbReference type="NCBI Taxonomy" id="1967"/>
    <lineage>
        <taxon>Bacteria</taxon>
        <taxon>Bacillati</taxon>
        <taxon>Actinomycetota</taxon>
        <taxon>Actinomycetes</taxon>
        <taxon>Kitasatosporales</taxon>
        <taxon>Streptomycetaceae</taxon>
        <taxon>Streptomyces</taxon>
    </lineage>
</organism>
<evidence type="ECO:0000313" key="9">
    <source>
        <dbReference type="EMBL" id="QEU92360.1"/>
    </source>
</evidence>
<proteinExistence type="predicted"/>
<feature type="domain" description="Phage shock protein PspC N-terminal" evidence="8">
    <location>
        <begin position="46"/>
        <end position="103"/>
    </location>
</feature>
<reference evidence="9 10" key="1">
    <citation type="submission" date="2017-09" db="EMBL/GenBank/DDBJ databases">
        <authorList>
            <person name="Lee N."/>
            <person name="Cho B.-K."/>
        </authorList>
    </citation>
    <scope>NUCLEOTIDE SEQUENCE [LARGE SCALE GENOMIC DNA]</scope>
    <source>
        <strain evidence="9 10">ATCC 12853</strain>
    </source>
</reference>
<evidence type="ECO:0000256" key="1">
    <source>
        <dbReference type="ARBA" id="ARBA00004162"/>
    </source>
</evidence>
<keyword evidence="5 7" id="KW-0472">Membrane</keyword>
<dbReference type="RefSeq" id="WP_079043605.1">
    <property type="nucleotide sequence ID" value="NZ_CP023699.1"/>
</dbReference>
<evidence type="ECO:0000256" key="7">
    <source>
        <dbReference type="SAM" id="Phobius"/>
    </source>
</evidence>
<feature type="region of interest" description="Disordered" evidence="6">
    <location>
        <begin position="419"/>
        <end position="439"/>
    </location>
</feature>
<evidence type="ECO:0000256" key="3">
    <source>
        <dbReference type="ARBA" id="ARBA00022692"/>
    </source>
</evidence>
<feature type="transmembrane region" description="Helical" evidence="7">
    <location>
        <begin position="120"/>
        <end position="140"/>
    </location>
</feature>
<feature type="transmembrane region" description="Helical" evidence="7">
    <location>
        <begin position="145"/>
        <end position="163"/>
    </location>
</feature>
<comment type="subcellular location">
    <subcellularLocation>
        <location evidence="1">Cell membrane</location>
        <topology evidence="1">Single-pass membrane protein</topology>
    </subcellularLocation>
</comment>
<sequence>MTDQQPAETETEAALRHALHGSRDEPGGFADGVAGGFEPGLPAVERKFRRDRGHKKLGGVCAGLGRHCDMDPVIFRIGLAVLAITSGIGLVVYGFAWLFVPYEDEEENEARRLLSGRVDGQALTAVLFALVGCGVFLTLLNNGGALTFAAVLTLLLAGAGYWSQQRGAPYPDPVAAHAAADAPPEAKAPPVAGSPSWWRDPIVKDGTHDGASGYFWGPGGLDVGYQPSGRHPGTPRGETPPAPPPKPRGPRWIGGWVFLLALLAGGLGTGLTWDTNPLGTTLQTGLACALAVFAIGIAVSALLGRTGAGSIVLAVLTAGLLAATAALPKNITTHYARTDWIPATAADVRPQYEVGLGTGRLDLSKIHIGKGQTVKTHAEVGVGDLRVILPKGATVRLDAEVGLGDIVLPSDKDLDIAPGREKKVTLEPPSGGKSGGTIDLRLEVGVGQAKVTRATS</sequence>
<evidence type="ECO:0000256" key="4">
    <source>
        <dbReference type="ARBA" id="ARBA00022989"/>
    </source>
</evidence>
<evidence type="ECO:0000313" key="10">
    <source>
        <dbReference type="Proteomes" id="UP000325529"/>
    </source>
</evidence>
<evidence type="ECO:0000256" key="2">
    <source>
        <dbReference type="ARBA" id="ARBA00022475"/>
    </source>
</evidence>
<feature type="transmembrane region" description="Helical" evidence="7">
    <location>
        <begin position="253"/>
        <end position="273"/>
    </location>
</feature>
<keyword evidence="3 7" id="KW-0812">Transmembrane</keyword>
<feature type="transmembrane region" description="Helical" evidence="7">
    <location>
        <begin position="73"/>
        <end position="100"/>
    </location>
</feature>
<dbReference type="EMBL" id="CP023699">
    <property type="protein sequence ID" value="QEU92360.1"/>
    <property type="molecule type" value="Genomic_DNA"/>
</dbReference>
<dbReference type="KEGG" id="ska:CP970_16905"/>
<dbReference type="Pfam" id="PF04024">
    <property type="entry name" value="PspC"/>
    <property type="match status" value="1"/>
</dbReference>
<keyword evidence="10" id="KW-1185">Reference proteome</keyword>
<dbReference type="PANTHER" id="PTHR33885">
    <property type="entry name" value="PHAGE SHOCK PROTEIN C"/>
    <property type="match status" value="1"/>
</dbReference>
<accession>A0A5J6G991</accession>
<evidence type="ECO:0000256" key="6">
    <source>
        <dbReference type="SAM" id="MobiDB-lite"/>
    </source>
</evidence>
<dbReference type="GO" id="GO:0005886">
    <property type="term" value="C:plasma membrane"/>
    <property type="evidence" value="ECO:0007669"/>
    <property type="project" value="UniProtKB-SubCell"/>
</dbReference>
<feature type="compositionally biased region" description="Low complexity" evidence="6">
    <location>
        <begin position="173"/>
        <end position="191"/>
    </location>
</feature>
<feature type="transmembrane region" description="Helical" evidence="7">
    <location>
        <begin position="285"/>
        <end position="303"/>
    </location>
</feature>
<dbReference type="PANTHER" id="PTHR33885:SF3">
    <property type="entry name" value="PHAGE SHOCK PROTEIN C"/>
    <property type="match status" value="1"/>
</dbReference>